<dbReference type="InterPro" id="IPR018490">
    <property type="entry name" value="cNMP-bd_dom_sf"/>
</dbReference>
<dbReference type="SMART" id="SM00100">
    <property type="entry name" value="cNMP"/>
    <property type="match status" value="1"/>
</dbReference>
<dbReference type="PROSITE" id="PS51063">
    <property type="entry name" value="HTH_CRP_2"/>
    <property type="match status" value="1"/>
</dbReference>
<keyword evidence="2" id="KW-0238">DNA-binding</keyword>
<keyword evidence="1" id="KW-0805">Transcription regulation</keyword>
<dbReference type="PANTHER" id="PTHR24567">
    <property type="entry name" value="CRP FAMILY TRANSCRIPTIONAL REGULATORY PROTEIN"/>
    <property type="match status" value="1"/>
</dbReference>
<evidence type="ECO:0000256" key="2">
    <source>
        <dbReference type="ARBA" id="ARBA00023125"/>
    </source>
</evidence>
<keyword evidence="7" id="KW-1185">Reference proteome</keyword>
<dbReference type="GO" id="GO:0005829">
    <property type="term" value="C:cytosol"/>
    <property type="evidence" value="ECO:0007669"/>
    <property type="project" value="TreeGrafter"/>
</dbReference>
<evidence type="ECO:0000313" key="6">
    <source>
        <dbReference type="EMBL" id="VDS07827.1"/>
    </source>
</evidence>
<dbReference type="GO" id="GO:0003700">
    <property type="term" value="F:DNA-binding transcription factor activity"/>
    <property type="evidence" value="ECO:0007669"/>
    <property type="project" value="TreeGrafter"/>
</dbReference>
<dbReference type="InterPro" id="IPR036388">
    <property type="entry name" value="WH-like_DNA-bd_sf"/>
</dbReference>
<accession>A0A447IJZ2</accession>
<dbReference type="SMART" id="SM00419">
    <property type="entry name" value="HTH_CRP"/>
    <property type="match status" value="1"/>
</dbReference>
<evidence type="ECO:0000313" key="7">
    <source>
        <dbReference type="Proteomes" id="UP000270743"/>
    </source>
</evidence>
<dbReference type="InterPro" id="IPR036390">
    <property type="entry name" value="WH_DNA-bd_sf"/>
</dbReference>
<dbReference type="PROSITE" id="PS50042">
    <property type="entry name" value="CNMP_BINDING_3"/>
    <property type="match status" value="1"/>
</dbReference>
<proteinExistence type="predicted"/>
<feature type="domain" description="Cyclic nucleotide-binding" evidence="4">
    <location>
        <begin position="15"/>
        <end position="107"/>
    </location>
</feature>
<evidence type="ECO:0000259" key="4">
    <source>
        <dbReference type="PROSITE" id="PS50042"/>
    </source>
</evidence>
<name>A0A447IJZ2_9RHOB</name>
<dbReference type="GO" id="GO:0003677">
    <property type="term" value="F:DNA binding"/>
    <property type="evidence" value="ECO:0007669"/>
    <property type="project" value="UniProtKB-KW"/>
</dbReference>
<reference evidence="6 7" key="1">
    <citation type="submission" date="2018-12" db="EMBL/GenBank/DDBJ databases">
        <authorList>
            <person name="Criscuolo A."/>
        </authorList>
    </citation>
    <scope>NUCLEOTIDE SEQUENCE [LARGE SCALE GENOMIC DNA]</scope>
    <source>
        <strain evidence="6">ACIP1116241</strain>
    </source>
</reference>
<dbReference type="InterPro" id="IPR050397">
    <property type="entry name" value="Env_Response_Regulators"/>
</dbReference>
<keyword evidence="3" id="KW-0804">Transcription</keyword>
<dbReference type="Pfam" id="PF00027">
    <property type="entry name" value="cNMP_binding"/>
    <property type="match status" value="1"/>
</dbReference>
<organism evidence="6 7">
    <name type="scientific">Paracoccus haematequi</name>
    <dbReference type="NCBI Taxonomy" id="2491866"/>
    <lineage>
        <taxon>Bacteria</taxon>
        <taxon>Pseudomonadati</taxon>
        <taxon>Pseudomonadota</taxon>
        <taxon>Alphaproteobacteria</taxon>
        <taxon>Rhodobacterales</taxon>
        <taxon>Paracoccaceae</taxon>
        <taxon>Paracoccus</taxon>
    </lineage>
</organism>
<dbReference type="AlphaFoldDB" id="A0A447IJZ2"/>
<dbReference type="CDD" id="cd00038">
    <property type="entry name" value="CAP_ED"/>
    <property type="match status" value="1"/>
</dbReference>
<dbReference type="EMBL" id="UZWE01000023">
    <property type="protein sequence ID" value="VDS07827.1"/>
    <property type="molecule type" value="Genomic_DNA"/>
</dbReference>
<dbReference type="PANTHER" id="PTHR24567:SF74">
    <property type="entry name" value="HTH-TYPE TRANSCRIPTIONAL REGULATOR ARCR"/>
    <property type="match status" value="1"/>
</dbReference>
<dbReference type="Proteomes" id="UP000270743">
    <property type="component" value="Unassembled WGS sequence"/>
</dbReference>
<dbReference type="Pfam" id="PF13545">
    <property type="entry name" value="HTH_Crp_2"/>
    <property type="match status" value="1"/>
</dbReference>
<evidence type="ECO:0000259" key="5">
    <source>
        <dbReference type="PROSITE" id="PS51063"/>
    </source>
</evidence>
<feature type="domain" description="HTH crp-type" evidence="5">
    <location>
        <begin position="148"/>
        <end position="213"/>
    </location>
</feature>
<dbReference type="Gene3D" id="2.60.120.10">
    <property type="entry name" value="Jelly Rolls"/>
    <property type="match status" value="1"/>
</dbReference>
<protein>
    <submittedName>
        <fullName evidence="6">cAMP receptor protein</fullName>
    </submittedName>
</protein>
<keyword evidence="6" id="KW-0675">Receptor</keyword>
<dbReference type="Gene3D" id="1.10.10.10">
    <property type="entry name" value="Winged helix-like DNA-binding domain superfamily/Winged helix DNA-binding domain"/>
    <property type="match status" value="1"/>
</dbReference>
<dbReference type="InterPro" id="IPR012318">
    <property type="entry name" value="HTH_CRP"/>
</dbReference>
<gene>
    <name evidence="6" type="primary">crp_3</name>
    <name evidence="6" type="ORF">PARHAE_01005</name>
</gene>
<sequence length="223" mass="24446">MLDPHDYAHLLQAPILTGLTREQKSALLSACTVRALKPATPFLRQGEPTLGSYFIASGRVEICYVDSSGNQVIVHIATTGEMVGEVEALSGRPCAASCQTLTDTTVLFCPTKALYAHVPPKILIPNLCTLLHDRLMRENRNRMADHYYSAEQRIRLYLRQLTSDSDDSVRISQSQLGVVIGCSRQTVNRMLGELRDAGVIELGRNSVRVLDPARLADGAPATE</sequence>
<dbReference type="PRINTS" id="PR00034">
    <property type="entry name" value="HTHCRP"/>
</dbReference>
<dbReference type="InterPro" id="IPR014710">
    <property type="entry name" value="RmlC-like_jellyroll"/>
</dbReference>
<dbReference type="InterPro" id="IPR000595">
    <property type="entry name" value="cNMP-bd_dom"/>
</dbReference>
<dbReference type="SUPFAM" id="SSF46785">
    <property type="entry name" value="Winged helix' DNA-binding domain"/>
    <property type="match status" value="1"/>
</dbReference>
<dbReference type="RefSeq" id="WP_164555148.1">
    <property type="nucleotide sequence ID" value="NZ_UZWE01000023.1"/>
</dbReference>
<evidence type="ECO:0000256" key="1">
    <source>
        <dbReference type="ARBA" id="ARBA00023015"/>
    </source>
</evidence>
<evidence type="ECO:0000256" key="3">
    <source>
        <dbReference type="ARBA" id="ARBA00023163"/>
    </source>
</evidence>
<dbReference type="SUPFAM" id="SSF51206">
    <property type="entry name" value="cAMP-binding domain-like"/>
    <property type="match status" value="1"/>
</dbReference>